<feature type="compositionally biased region" description="Basic residues" evidence="1">
    <location>
        <begin position="337"/>
        <end position="350"/>
    </location>
</feature>
<protein>
    <submittedName>
        <fullName evidence="2">Uncharacterized protein</fullName>
    </submittedName>
</protein>
<feature type="region of interest" description="Disordered" evidence="1">
    <location>
        <begin position="331"/>
        <end position="391"/>
    </location>
</feature>
<dbReference type="OrthoDB" id="6614685at2759"/>
<proteinExistence type="predicted"/>
<evidence type="ECO:0000313" key="2">
    <source>
        <dbReference type="EMBL" id="VVC26243.1"/>
    </source>
</evidence>
<feature type="compositionally biased region" description="Polar residues" evidence="1">
    <location>
        <begin position="376"/>
        <end position="391"/>
    </location>
</feature>
<organism evidence="2 3">
    <name type="scientific">Cinara cedri</name>
    <dbReference type="NCBI Taxonomy" id="506608"/>
    <lineage>
        <taxon>Eukaryota</taxon>
        <taxon>Metazoa</taxon>
        <taxon>Ecdysozoa</taxon>
        <taxon>Arthropoda</taxon>
        <taxon>Hexapoda</taxon>
        <taxon>Insecta</taxon>
        <taxon>Pterygota</taxon>
        <taxon>Neoptera</taxon>
        <taxon>Paraneoptera</taxon>
        <taxon>Hemiptera</taxon>
        <taxon>Sternorrhyncha</taxon>
        <taxon>Aphidomorpha</taxon>
        <taxon>Aphidoidea</taxon>
        <taxon>Aphididae</taxon>
        <taxon>Lachninae</taxon>
        <taxon>Cinara</taxon>
    </lineage>
</organism>
<name>A0A5E4M4U2_9HEMI</name>
<sequence>MAVMEDFPKDLSYDSYGWDIICEIDKLLEDYKSDTEDSNAVNYPNDLVPLSTANILTHSPAEQNEVEFVGKNKAVFELLEDNEKYGVYEYNPNECNWNVFYKTLPLGENLQKIKQESGIETINGYSAENQQINVKLEIDIGESNDQSQTFNNTNQYLSVTKENIPNLEHSVVNDEIMLNLWKTPLFSNQISTCPPNLNPESLKISKPENHEDKNVKLKHSYSDKGLTFNTLNPTYLQNFNFENYNKDKNIVLQTPLSDKSSSSAVYFNTNYSKAENYKKDKDILWKTSTSRSIPNSEHYGNYNHRDDYVVRDTKTNSKFINWKQYYQKYNSSFSRQRPSKNYKNNHRKSFKERQTGPLRGNKNKKNNSRKQIQNNVTNSQRLPSNQLRGFNSKSNETNIIDFNKIPGNNPFENHITFKKIEKDKKNLNTRTNISKDSLFIPESIPDRAFNNFQPQHLSFATTNNKPSYTSTEHMHRLGHVFNPTDINIQVQNKQVINNLSLWHEYTKKNEMQNLNTGKNNPTNSQFIPESIPDRAFNNFQPQHLPFATTNNKPSHTLTGNILRPSPVFNSINTNKQVTSNSSLWHEHKNTQNLYRGTNSSNSSQFIPASILDCAFSNFQQPNLLFTSMSDMYKPMQVFDPIDFTKQKQHNEGVNTLWNAHKNANNSQKQIDLSKQLFQGDASKNYITGPQNNCQDQSYMESFTFKLPQKTKEVMAPQEIDQKAMCVNADDSSSKEISHDKYNIIKDYLSPETLVGCTLKFSSRKLVNTATRENIENILSIHGPLVNSWWTPDDLYFITYKTRSIAQYVFNLYPKNTTNSY</sequence>
<gene>
    <name evidence="2" type="ORF">CINCED_3A019535</name>
</gene>
<accession>A0A5E4M4U2</accession>
<reference evidence="2 3" key="1">
    <citation type="submission" date="2019-08" db="EMBL/GenBank/DDBJ databases">
        <authorList>
            <person name="Alioto T."/>
            <person name="Alioto T."/>
            <person name="Gomez Garrido J."/>
        </authorList>
    </citation>
    <scope>NUCLEOTIDE SEQUENCE [LARGE SCALE GENOMIC DNA]</scope>
</reference>
<dbReference type="EMBL" id="CABPRJ010000028">
    <property type="protein sequence ID" value="VVC26243.1"/>
    <property type="molecule type" value="Genomic_DNA"/>
</dbReference>
<dbReference type="Proteomes" id="UP000325440">
    <property type="component" value="Unassembled WGS sequence"/>
</dbReference>
<keyword evidence="3" id="KW-1185">Reference proteome</keyword>
<dbReference type="AlphaFoldDB" id="A0A5E4M4U2"/>
<evidence type="ECO:0000313" key="3">
    <source>
        <dbReference type="Proteomes" id="UP000325440"/>
    </source>
</evidence>
<evidence type="ECO:0000256" key="1">
    <source>
        <dbReference type="SAM" id="MobiDB-lite"/>
    </source>
</evidence>